<dbReference type="OrthoDB" id="7915380at2"/>
<feature type="chain" id="PRO_5021225386" evidence="3">
    <location>
        <begin position="21"/>
        <end position="233"/>
    </location>
</feature>
<keyword evidence="2" id="KW-0472">Membrane</keyword>
<feature type="region of interest" description="Disordered" evidence="1">
    <location>
        <begin position="59"/>
        <end position="79"/>
    </location>
</feature>
<dbReference type="InterPro" id="IPR025403">
    <property type="entry name" value="TgpA-like_C"/>
</dbReference>
<keyword evidence="3" id="KW-0732">Signal</keyword>
<protein>
    <submittedName>
        <fullName evidence="5">DUF4129 domain-containing protein</fullName>
    </submittedName>
</protein>
<feature type="domain" description="Protein-glutamine gamma-glutamyltransferase-like C-terminal" evidence="4">
    <location>
        <begin position="158"/>
        <end position="224"/>
    </location>
</feature>
<evidence type="ECO:0000256" key="2">
    <source>
        <dbReference type="SAM" id="Phobius"/>
    </source>
</evidence>
<evidence type="ECO:0000256" key="3">
    <source>
        <dbReference type="SAM" id="SignalP"/>
    </source>
</evidence>
<name>A0A4Y8RPV8_9HYPH</name>
<keyword evidence="6" id="KW-1185">Reference proteome</keyword>
<dbReference type="Pfam" id="PF13559">
    <property type="entry name" value="DUF4129"/>
    <property type="match status" value="1"/>
</dbReference>
<dbReference type="RefSeq" id="WP_134761520.1">
    <property type="nucleotide sequence ID" value="NZ_SOZD01000002.1"/>
</dbReference>
<keyword evidence="2" id="KW-1133">Transmembrane helix</keyword>
<accession>A0A4Y8RPV8</accession>
<sequence length="233" mass="25395">MTAILAGGVLFALAATPTLAASGKAGGPPAEPQRSKAGAVYLEAVSGLRLQTPIDYLSPDADLDAKPETPPKDDLASGRSEPLEWGATGFLVALALLLAFFLWLGRGQLADLMGPRNRQFDSGSAAVFGTPEAELDRDLIARLRRESDPRRGLRQVLERFLKLAAEDNAIVLKRSLTTRELMQRLPGSWRHRSELETLARQTELVLFGGREIAEADYQRCLDLAEPHLRRTAA</sequence>
<evidence type="ECO:0000313" key="6">
    <source>
        <dbReference type="Proteomes" id="UP000298179"/>
    </source>
</evidence>
<feature type="compositionally biased region" description="Basic and acidic residues" evidence="1">
    <location>
        <begin position="63"/>
        <end position="76"/>
    </location>
</feature>
<dbReference type="EMBL" id="SOZD01000002">
    <property type="protein sequence ID" value="TFF25351.1"/>
    <property type="molecule type" value="Genomic_DNA"/>
</dbReference>
<feature type="transmembrane region" description="Helical" evidence="2">
    <location>
        <begin position="85"/>
        <end position="104"/>
    </location>
</feature>
<dbReference type="Proteomes" id="UP000298179">
    <property type="component" value="Unassembled WGS sequence"/>
</dbReference>
<feature type="signal peptide" evidence="3">
    <location>
        <begin position="1"/>
        <end position="20"/>
    </location>
</feature>
<organism evidence="5 6">
    <name type="scientific">Jiella endophytica</name>
    <dbReference type="NCBI Taxonomy" id="2558362"/>
    <lineage>
        <taxon>Bacteria</taxon>
        <taxon>Pseudomonadati</taxon>
        <taxon>Pseudomonadota</taxon>
        <taxon>Alphaproteobacteria</taxon>
        <taxon>Hyphomicrobiales</taxon>
        <taxon>Aurantimonadaceae</taxon>
        <taxon>Jiella</taxon>
    </lineage>
</organism>
<proteinExistence type="predicted"/>
<reference evidence="5 6" key="1">
    <citation type="submission" date="2019-03" db="EMBL/GenBank/DDBJ databases">
        <title>Jiella endophytica sp. nov., a novel endophytic bacterium isolated from root of Ficus microcarpa Linn. f.</title>
        <authorList>
            <person name="Tuo L."/>
        </authorList>
    </citation>
    <scope>NUCLEOTIDE SEQUENCE [LARGE SCALE GENOMIC DNA]</scope>
    <source>
        <strain evidence="5 6">CBS5Q-3</strain>
    </source>
</reference>
<evidence type="ECO:0000313" key="5">
    <source>
        <dbReference type="EMBL" id="TFF25351.1"/>
    </source>
</evidence>
<gene>
    <name evidence="5" type="ORF">E3C22_08300</name>
</gene>
<dbReference type="AlphaFoldDB" id="A0A4Y8RPV8"/>
<keyword evidence="2" id="KW-0812">Transmembrane</keyword>
<comment type="caution">
    <text evidence="5">The sequence shown here is derived from an EMBL/GenBank/DDBJ whole genome shotgun (WGS) entry which is preliminary data.</text>
</comment>
<evidence type="ECO:0000259" key="4">
    <source>
        <dbReference type="Pfam" id="PF13559"/>
    </source>
</evidence>
<evidence type="ECO:0000256" key="1">
    <source>
        <dbReference type="SAM" id="MobiDB-lite"/>
    </source>
</evidence>